<dbReference type="Gene3D" id="3.90.190.10">
    <property type="entry name" value="Protein tyrosine phosphatase superfamily"/>
    <property type="match status" value="1"/>
</dbReference>
<dbReference type="SUPFAM" id="SSF52799">
    <property type="entry name" value="(Phosphotyrosine protein) phosphatases II"/>
    <property type="match status" value="1"/>
</dbReference>
<keyword evidence="2" id="KW-1133">Transmembrane helix</keyword>
<organism evidence="3 4">
    <name type="scientific">Oculimacula yallundae</name>
    <dbReference type="NCBI Taxonomy" id="86028"/>
    <lineage>
        <taxon>Eukaryota</taxon>
        <taxon>Fungi</taxon>
        <taxon>Dikarya</taxon>
        <taxon>Ascomycota</taxon>
        <taxon>Pezizomycotina</taxon>
        <taxon>Leotiomycetes</taxon>
        <taxon>Helotiales</taxon>
        <taxon>Ploettnerulaceae</taxon>
        <taxon>Oculimacula</taxon>
    </lineage>
</organism>
<gene>
    <name evidence="3" type="ORF">VTL71DRAFT_10538</name>
</gene>
<evidence type="ECO:0000313" key="4">
    <source>
        <dbReference type="Proteomes" id="UP001595075"/>
    </source>
</evidence>
<sequence>MGPTEMKMSRRSTRTFTEEHEVLNKSNMPLPSSSSDSSLDGNEPGQHYGIKGATAGIEMMRPPVVNLGRSLDIFPSTLEDVRMHINESIKAAKASTNEKQNGRPSNFGVVLPGKIYRSSWPKNDDFAYLSSLRLKTVLSLVKNDFEPEFKDFLKLNQIEHKVIDMPGTKKVGITPELMQSIMEIVLDEANHPILIHCNHGKHRTGCAVGVIRHVARWGVEAIIEEYRGYAEPKIRDCDLKYITGFNVMSLQNLFTKPDTPRSSNSRINNRDRKILKFFVVVATVMTIWFTSIWNHWIFRL</sequence>
<dbReference type="PANTHER" id="PTHR31126">
    <property type="entry name" value="TYROSINE-PROTEIN PHOSPHATASE"/>
    <property type="match status" value="1"/>
</dbReference>
<comment type="caution">
    <text evidence="3">The sequence shown here is derived from an EMBL/GenBank/DDBJ whole genome shotgun (WGS) entry which is preliminary data.</text>
</comment>
<dbReference type="EMBL" id="JAZHXI010000003">
    <property type="protein sequence ID" value="KAL2073214.1"/>
    <property type="molecule type" value="Genomic_DNA"/>
</dbReference>
<dbReference type="Proteomes" id="UP001595075">
    <property type="component" value="Unassembled WGS sequence"/>
</dbReference>
<dbReference type="InterPro" id="IPR004861">
    <property type="entry name" value="Siw14-like"/>
</dbReference>
<proteinExistence type="predicted"/>
<dbReference type="InterPro" id="IPR016130">
    <property type="entry name" value="Tyr_Pase_AS"/>
</dbReference>
<feature type="region of interest" description="Disordered" evidence="1">
    <location>
        <begin position="1"/>
        <end position="48"/>
    </location>
</feature>
<dbReference type="PANTHER" id="PTHR31126:SF48">
    <property type="entry name" value="INOSITOL PHOSPHATASE SIW14"/>
    <property type="match status" value="1"/>
</dbReference>
<evidence type="ECO:0000256" key="2">
    <source>
        <dbReference type="SAM" id="Phobius"/>
    </source>
</evidence>
<accession>A0ABR4CTJ3</accession>
<protein>
    <recommendedName>
        <fullName evidence="5">Tyrosine phosphatase</fullName>
    </recommendedName>
</protein>
<feature type="compositionally biased region" description="Low complexity" evidence="1">
    <location>
        <begin position="29"/>
        <end position="40"/>
    </location>
</feature>
<dbReference type="PROSITE" id="PS00383">
    <property type="entry name" value="TYR_PHOSPHATASE_1"/>
    <property type="match status" value="1"/>
</dbReference>
<evidence type="ECO:0008006" key="5">
    <source>
        <dbReference type="Google" id="ProtNLM"/>
    </source>
</evidence>
<dbReference type="Pfam" id="PF03162">
    <property type="entry name" value="Y_phosphatase2"/>
    <property type="match status" value="1"/>
</dbReference>
<keyword evidence="4" id="KW-1185">Reference proteome</keyword>
<dbReference type="InterPro" id="IPR029021">
    <property type="entry name" value="Prot-tyrosine_phosphatase-like"/>
</dbReference>
<keyword evidence="2" id="KW-0812">Transmembrane</keyword>
<evidence type="ECO:0000256" key="1">
    <source>
        <dbReference type="SAM" id="MobiDB-lite"/>
    </source>
</evidence>
<keyword evidence="2" id="KW-0472">Membrane</keyword>
<name>A0ABR4CTJ3_9HELO</name>
<reference evidence="3 4" key="1">
    <citation type="journal article" date="2024" name="Commun. Biol.">
        <title>Comparative genomic analysis of thermophilic fungi reveals convergent evolutionary adaptations and gene losses.</title>
        <authorList>
            <person name="Steindorff A.S."/>
            <person name="Aguilar-Pontes M.V."/>
            <person name="Robinson A.J."/>
            <person name="Andreopoulos B."/>
            <person name="LaButti K."/>
            <person name="Kuo A."/>
            <person name="Mondo S."/>
            <person name="Riley R."/>
            <person name="Otillar R."/>
            <person name="Haridas S."/>
            <person name="Lipzen A."/>
            <person name="Grimwood J."/>
            <person name="Schmutz J."/>
            <person name="Clum A."/>
            <person name="Reid I.D."/>
            <person name="Moisan M.C."/>
            <person name="Butler G."/>
            <person name="Nguyen T.T.M."/>
            <person name="Dewar K."/>
            <person name="Conant G."/>
            <person name="Drula E."/>
            <person name="Henrissat B."/>
            <person name="Hansel C."/>
            <person name="Singer S."/>
            <person name="Hutchinson M.I."/>
            <person name="de Vries R.P."/>
            <person name="Natvig D.O."/>
            <person name="Powell A.J."/>
            <person name="Tsang A."/>
            <person name="Grigoriev I.V."/>
        </authorList>
    </citation>
    <scope>NUCLEOTIDE SEQUENCE [LARGE SCALE GENOMIC DNA]</scope>
    <source>
        <strain evidence="3 4">CBS 494.80</strain>
    </source>
</reference>
<evidence type="ECO:0000313" key="3">
    <source>
        <dbReference type="EMBL" id="KAL2073214.1"/>
    </source>
</evidence>
<feature type="transmembrane region" description="Helical" evidence="2">
    <location>
        <begin position="274"/>
        <end position="298"/>
    </location>
</feature>